<evidence type="ECO:0000313" key="3">
    <source>
        <dbReference type="Proteomes" id="UP000192611"/>
    </source>
</evidence>
<comment type="caution">
    <text evidence="2">The sequence shown here is derived from an EMBL/GenBank/DDBJ whole genome shotgun (WGS) entry which is preliminary data.</text>
</comment>
<keyword evidence="1" id="KW-0812">Transmembrane</keyword>
<sequence length="320" mass="34882">MHADPIYTLIIVLLILMIFIDTLMRRRRVAGIISLTSSSILILTIYNLLHHEFSDIIIAKGILLNSGLGFRFLTSNIIFFSLLTLLFILSRLRDPESSGFRLLTPSFVFIALSIISKTLLQNITLLSTGIFLSILYIIFEKSEDKGAIRRALLILGGSVVLILIGAGISLHYCPDLTISGFYLEGGFASFIATLFITIACLTLMGVPFWRNWLPTTRDTSGPLSTLIETMLFIVGASILISIGRAMERTSYIIIVASMIGTLPGAILVLREEKKNIITTMRGTLGAIAGVGVGLGYSATIRGAEIIVITGAVALLLMHIF</sequence>
<keyword evidence="1" id="KW-0472">Membrane</keyword>
<feature type="transmembrane region" description="Helical" evidence="1">
    <location>
        <begin position="100"/>
        <end position="116"/>
    </location>
</feature>
<evidence type="ECO:0000313" key="2">
    <source>
        <dbReference type="EMBL" id="OQX90156.1"/>
    </source>
</evidence>
<feature type="transmembrane region" description="Helical" evidence="1">
    <location>
        <begin position="151"/>
        <end position="172"/>
    </location>
</feature>
<protein>
    <submittedName>
        <fullName evidence="2">Uncharacterized protein</fullName>
    </submittedName>
</protein>
<feature type="transmembrane region" description="Helical" evidence="1">
    <location>
        <begin position="221"/>
        <end position="243"/>
    </location>
</feature>
<feature type="transmembrane region" description="Helical" evidence="1">
    <location>
        <begin position="187"/>
        <end position="209"/>
    </location>
</feature>
<feature type="transmembrane region" description="Helical" evidence="1">
    <location>
        <begin position="29"/>
        <end position="49"/>
    </location>
</feature>
<accession>A0A1W9S092</accession>
<dbReference type="AlphaFoldDB" id="A0A1W9S092"/>
<keyword evidence="1" id="KW-1133">Transmembrane helix</keyword>
<feature type="transmembrane region" description="Helical" evidence="1">
    <location>
        <begin position="249"/>
        <end position="269"/>
    </location>
</feature>
<dbReference type="EMBL" id="NATQ01000095">
    <property type="protein sequence ID" value="OQX90156.1"/>
    <property type="molecule type" value="Genomic_DNA"/>
</dbReference>
<name>A0A1W9S092_9BACT</name>
<feature type="transmembrane region" description="Helical" evidence="1">
    <location>
        <begin position="6"/>
        <end position="24"/>
    </location>
</feature>
<proteinExistence type="predicted"/>
<evidence type="ECO:0000256" key="1">
    <source>
        <dbReference type="SAM" id="Phobius"/>
    </source>
</evidence>
<organism evidence="2 3">
    <name type="scientific">Candidatus Coatesbacteria bacterium 4484_99</name>
    <dbReference type="NCBI Taxonomy" id="1970774"/>
    <lineage>
        <taxon>Bacteria</taxon>
        <taxon>Candidatus Coatesiibacteriota</taxon>
    </lineage>
</organism>
<dbReference type="Proteomes" id="UP000192611">
    <property type="component" value="Unassembled WGS sequence"/>
</dbReference>
<feature type="non-terminal residue" evidence="2">
    <location>
        <position position="320"/>
    </location>
</feature>
<feature type="transmembrane region" description="Helical" evidence="1">
    <location>
        <begin position="122"/>
        <end position="139"/>
    </location>
</feature>
<gene>
    <name evidence="2" type="ORF">B6D57_04565</name>
</gene>
<feature type="transmembrane region" description="Helical" evidence="1">
    <location>
        <begin position="69"/>
        <end position="88"/>
    </location>
</feature>
<reference evidence="3" key="1">
    <citation type="submission" date="2017-03" db="EMBL/GenBank/DDBJ databases">
        <title>Novel pathways for hydrocarbon cycling and metabolic interdependencies in hydrothermal sediment communities.</title>
        <authorList>
            <person name="Dombrowski N."/>
            <person name="Seitz K."/>
            <person name="Teske A."/>
            <person name="Baker B."/>
        </authorList>
    </citation>
    <scope>NUCLEOTIDE SEQUENCE [LARGE SCALE GENOMIC DNA]</scope>
</reference>